<feature type="domain" description="PAS" evidence="6">
    <location>
        <begin position="267"/>
        <end position="337"/>
    </location>
</feature>
<evidence type="ECO:0000259" key="7">
    <source>
        <dbReference type="PROSITE" id="PS50113"/>
    </source>
</evidence>
<evidence type="ECO:0000256" key="3">
    <source>
        <dbReference type="ARBA" id="ARBA00022553"/>
    </source>
</evidence>
<dbReference type="PANTHER" id="PTHR43304">
    <property type="entry name" value="PHYTOCHROME-LIKE PROTEIN CPH1"/>
    <property type="match status" value="1"/>
</dbReference>
<dbReference type="SUPFAM" id="SSF55785">
    <property type="entry name" value="PYP-like sensor domain (PAS domain)"/>
    <property type="match status" value="6"/>
</dbReference>
<dbReference type="InterPro" id="IPR036097">
    <property type="entry name" value="HisK_dim/P_sf"/>
</dbReference>
<reference evidence="8 9" key="1">
    <citation type="submission" date="2023-09" db="EMBL/GenBank/DDBJ databases">
        <authorList>
            <person name="Rey-Velasco X."/>
        </authorList>
    </citation>
    <scope>NUCLEOTIDE SEQUENCE [LARGE SCALE GENOMIC DNA]</scope>
    <source>
        <strain evidence="8 9">F117</strain>
    </source>
</reference>
<comment type="catalytic activity">
    <reaction evidence="1">
        <text>ATP + protein L-histidine = ADP + protein N-phospho-L-histidine.</text>
        <dbReference type="EC" id="2.7.13.3"/>
    </reaction>
</comment>
<evidence type="ECO:0000313" key="9">
    <source>
        <dbReference type="Proteomes" id="UP001262582"/>
    </source>
</evidence>
<feature type="domain" description="PAC" evidence="7">
    <location>
        <begin position="752"/>
        <end position="800"/>
    </location>
</feature>
<dbReference type="InterPro" id="IPR029016">
    <property type="entry name" value="GAF-like_dom_sf"/>
</dbReference>
<feature type="domain" description="PAC" evidence="7">
    <location>
        <begin position="874"/>
        <end position="926"/>
    </location>
</feature>
<dbReference type="InterPro" id="IPR003018">
    <property type="entry name" value="GAF"/>
</dbReference>
<dbReference type="InterPro" id="IPR003661">
    <property type="entry name" value="HisK_dim/P_dom"/>
</dbReference>
<dbReference type="InterPro" id="IPR052162">
    <property type="entry name" value="Sensor_kinase/Photoreceptor"/>
</dbReference>
<organism evidence="8 9">
    <name type="scientific">Autumnicola musiva</name>
    <dbReference type="NCBI Taxonomy" id="3075589"/>
    <lineage>
        <taxon>Bacteria</taxon>
        <taxon>Pseudomonadati</taxon>
        <taxon>Bacteroidota</taxon>
        <taxon>Flavobacteriia</taxon>
        <taxon>Flavobacteriales</taxon>
        <taxon>Flavobacteriaceae</taxon>
        <taxon>Autumnicola</taxon>
    </lineage>
</organism>
<evidence type="ECO:0000256" key="1">
    <source>
        <dbReference type="ARBA" id="ARBA00000085"/>
    </source>
</evidence>
<dbReference type="CDD" id="cd00130">
    <property type="entry name" value="PAS"/>
    <property type="match status" value="4"/>
</dbReference>
<dbReference type="PROSITE" id="PS50113">
    <property type="entry name" value="PAC"/>
    <property type="match status" value="5"/>
</dbReference>
<evidence type="ECO:0000313" key="8">
    <source>
        <dbReference type="EMBL" id="MDT0676668.1"/>
    </source>
</evidence>
<evidence type="ECO:0000256" key="5">
    <source>
        <dbReference type="ARBA" id="ARBA00022777"/>
    </source>
</evidence>
<dbReference type="EMBL" id="JAVRHK010000005">
    <property type="protein sequence ID" value="MDT0676668.1"/>
    <property type="molecule type" value="Genomic_DNA"/>
</dbReference>
<dbReference type="SMART" id="SM00086">
    <property type="entry name" value="PAC"/>
    <property type="match status" value="6"/>
</dbReference>
<evidence type="ECO:0000259" key="6">
    <source>
        <dbReference type="PROSITE" id="PS50112"/>
    </source>
</evidence>
<dbReference type="Gene3D" id="3.30.450.40">
    <property type="match status" value="1"/>
</dbReference>
<dbReference type="InterPro" id="IPR013655">
    <property type="entry name" value="PAS_fold_3"/>
</dbReference>
<feature type="domain" description="PAC" evidence="7">
    <location>
        <begin position="214"/>
        <end position="266"/>
    </location>
</feature>
<name>A0ABU3D6M3_9FLAO</name>
<comment type="caution">
    <text evidence="8">The sequence shown here is derived from an EMBL/GenBank/DDBJ whole genome shotgun (WGS) entry which is preliminary data.</text>
</comment>
<dbReference type="Gene3D" id="1.10.287.130">
    <property type="match status" value="1"/>
</dbReference>
<keyword evidence="9" id="KW-1185">Reference proteome</keyword>
<dbReference type="InterPro" id="IPR000014">
    <property type="entry name" value="PAS"/>
</dbReference>
<dbReference type="RefSeq" id="WP_311503013.1">
    <property type="nucleotide sequence ID" value="NZ_JAVRHK010000005.1"/>
</dbReference>
<dbReference type="NCBIfam" id="TIGR00229">
    <property type="entry name" value="sensory_box"/>
    <property type="match status" value="5"/>
</dbReference>
<keyword evidence="4" id="KW-0808">Transferase</keyword>
<dbReference type="SUPFAM" id="SSF47384">
    <property type="entry name" value="Homodimeric domain of signal transducing histidine kinase"/>
    <property type="match status" value="1"/>
</dbReference>
<proteinExistence type="predicted"/>
<dbReference type="InterPro" id="IPR001610">
    <property type="entry name" value="PAC"/>
</dbReference>
<dbReference type="Gene3D" id="2.10.70.100">
    <property type="match status" value="1"/>
</dbReference>
<feature type="domain" description="PAS" evidence="6">
    <location>
        <begin position="157"/>
        <end position="212"/>
    </location>
</feature>
<feature type="domain" description="PAC" evidence="7">
    <location>
        <begin position="471"/>
        <end position="523"/>
    </location>
</feature>
<gene>
    <name evidence="8" type="ORF">RM539_08750</name>
</gene>
<keyword evidence="5" id="KW-0418">Kinase</keyword>
<dbReference type="PANTHER" id="PTHR43304:SF1">
    <property type="entry name" value="PAC DOMAIN-CONTAINING PROTEIN"/>
    <property type="match status" value="1"/>
</dbReference>
<protein>
    <recommendedName>
        <fullName evidence="2">histidine kinase</fullName>
        <ecNumber evidence="2">2.7.13.3</ecNumber>
    </recommendedName>
</protein>
<dbReference type="CDD" id="cd00082">
    <property type="entry name" value="HisKA"/>
    <property type="match status" value="1"/>
</dbReference>
<dbReference type="EC" id="2.7.13.3" evidence="2"/>
<accession>A0ABU3D6M3</accession>
<dbReference type="InterPro" id="IPR000700">
    <property type="entry name" value="PAS-assoc_C"/>
</dbReference>
<dbReference type="SMART" id="SM00091">
    <property type="entry name" value="PAS"/>
    <property type="match status" value="6"/>
</dbReference>
<keyword evidence="3" id="KW-0597">Phosphoprotein</keyword>
<dbReference type="Gene3D" id="3.30.450.20">
    <property type="entry name" value="PAS domain"/>
    <property type="match status" value="7"/>
</dbReference>
<dbReference type="InterPro" id="IPR035965">
    <property type="entry name" value="PAS-like_dom_sf"/>
</dbReference>
<dbReference type="SUPFAM" id="SSF55781">
    <property type="entry name" value="GAF domain-like"/>
    <property type="match status" value="1"/>
</dbReference>
<dbReference type="Pfam" id="PF13185">
    <property type="entry name" value="GAF_2"/>
    <property type="match status" value="1"/>
</dbReference>
<dbReference type="Proteomes" id="UP001262582">
    <property type="component" value="Unassembled WGS sequence"/>
</dbReference>
<evidence type="ECO:0000256" key="4">
    <source>
        <dbReference type="ARBA" id="ARBA00022679"/>
    </source>
</evidence>
<feature type="domain" description="PAS" evidence="6">
    <location>
        <begin position="679"/>
        <end position="749"/>
    </location>
</feature>
<evidence type="ECO:0000256" key="2">
    <source>
        <dbReference type="ARBA" id="ARBA00012438"/>
    </source>
</evidence>
<dbReference type="PROSITE" id="PS50112">
    <property type="entry name" value="PAS"/>
    <property type="match status" value="4"/>
</dbReference>
<sequence length="1124" mass="130416">MKQKLRNVFELFPVASVILDFRDDSVFINLFNKKFSSLFSLDKTQATGKNLFSKDLADKLPCFQQNRDLIFNSCHQTINSESSTKISCPANVRNSKGILTSHYYQIEIQAISDTSAILLTIEDVTRNMQEKNKEAKAQNYLHNLVKNIPGVTYRCKVDKQWTMKFLNDKVEDLTGYPASDFLENRRRTYASIIHPDDIQSTYKALNEIKEKNFFTLNYRIQNAKGKLVWVEEQGTGVYSTNGELLYFDGVIMDVTEKVNQQKKLEEHNKRFEALVQEASDLISVLDEEANFIFSSESAGRILGIPTSELIGKNAFDFLHPEDKSRLFTEFEKLKKTKQIHPLPYRFRDAQGNWRWFKTIATNLSEDPAVKGIVVNSRDITTEYLQKEELEKTNERYRLAKKATNDALWDLDLLKNKIYWGEGYNKIFGYKENTFCFNLTDAHNLSKIYTKDTYAVFESLMTTINDKNSQVWKEKYRYMRADGSVASVSNRAFIIRDKNGRALRLVGALQDITEEQNRQEQSSLLTGIKADLQDCETLDNGFSQMMQRLCTYNGAGFAELWLTSRHKDEIHKSAQIIPKEFCGAVFKKLEDLEILQMNDGIYGKKIEEELLFWKKEELDQILQKNHGFSAACGVPLFSSGEVVGVICFFSRSEDTYSQRHMEVLKAISNEIAFTISHKKKEEELFNFFNLSREILCIASLKGDILRINPAVEDILGYTAEDAMQKTFLDFLHPEDLQKVKQEIATLKEGGNHLNFEARYLRKDGKAVWISWTTSTLQEEKLVYAVGKDITHSKHAALKLREKTEKFEYAQKIGRMGHWKRELDQDKDISEWSKAAYKIFERSPVDFIPTMENLRNAFHPEDRHLLDGELPFDKFKKFEHRILTSKGAVKWVLQRIKLVTDGNGVPLRLEGIIQDITEEKEKELQVKISNERYKKALKATQEMIWDWDLSTNKVIRNKSFYKIFGYKNSSVTSSQEFWFKNIHPEDRSKVVDSITKTSKSKTKKKWSMHYRFYKANGEIAYVSDKAYIVRDNDKKAVRLVGAARDVTRSKLMIDEIQQQNKLLKEITWIQSHEVRAPLSRILSLVNLLPEIDSKEEREEFLKYLEISAKDLDAIIKQVIAKAEFLI</sequence>
<dbReference type="Pfam" id="PF08447">
    <property type="entry name" value="PAS_3"/>
    <property type="match status" value="6"/>
</dbReference>
<feature type="domain" description="PAC" evidence="7">
    <location>
        <begin position="1004"/>
        <end position="1056"/>
    </location>
</feature>
<feature type="domain" description="PAS" evidence="6">
    <location>
        <begin position="927"/>
        <end position="999"/>
    </location>
</feature>